<dbReference type="PROSITE" id="PS52040">
    <property type="entry name" value="TOPO_IIA"/>
    <property type="match status" value="1"/>
</dbReference>
<dbReference type="InterPro" id="IPR013759">
    <property type="entry name" value="Topo_IIA_B_C"/>
</dbReference>
<dbReference type="Pfam" id="PF00204">
    <property type="entry name" value="DNA_gyraseB"/>
    <property type="match status" value="1"/>
</dbReference>
<keyword evidence="10 12" id="KW-0238">DNA-binding</keyword>
<comment type="subunit">
    <text evidence="13">Homodimer.</text>
</comment>
<evidence type="ECO:0000259" key="16">
    <source>
        <dbReference type="PROSITE" id="PS52040"/>
    </source>
</evidence>
<dbReference type="GO" id="GO:0046872">
    <property type="term" value="F:metal ion binding"/>
    <property type="evidence" value="ECO:0007669"/>
    <property type="project" value="UniProtKB-KW"/>
</dbReference>
<dbReference type="GO" id="GO:0005634">
    <property type="term" value="C:nucleus"/>
    <property type="evidence" value="ECO:0007669"/>
    <property type="project" value="TreeGrafter"/>
</dbReference>
<dbReference type="SMART" id="SM00434">
    <property type="entry name" value="TOP4c"/>
    <property type="match status" value="1"/>
</dbReference>
<dbReference type="PANTHER" id="PTHR10169:SF38">
    <property type="entry name" value="DNA TOPOISOMERASE 2"/>
    <property type="match status" value="1"/>
</dbReference>
<dbReference type="InterPro" id="IPR002205">
    <property type="entry name" value="Topo_IIA_dom_A"/>
</dbReference>
<dbReference type="Proteomes" id="UP000751190">
    <property type="component" value="Unassembled WGS sequence"/>
</dbReference>
<feature type="domain" description="Topo IIA-type catalytic" evidence="16">
    <location>
        <begin position="826"/>
        <end position="1309"/>
    </location>
</feature>
<keyword evidence="9 12" id="KW-0799">Topoisomerase</keyword>
<comment type="catalytic activity">
    <reaction evidence="1 12 13">
        <text>ATP-dependent breakage, passage and rejoining of double-stranded DNA.</text>
        <dbReference type="EC" id="5.6.2.2"/>
    </reaction>
</comment>
<dbReference type="GO" id="GO:0006265">
    <property type="term" value="P:DNA topological change"/>
    <property type="evidence" value="ECO:0007669"/>
    <property type="project" value="UniProtKB-UniRule"/>
</dbReference>
<dbReference type="InterPro" id="IPR006171">
    <property type="entry name" value="TOPRIM_dom"/>
</dbReference>
<dbReference type="PROSITE" id="PS50880">
    <property type="entry name" value="TOPRIM"/>
    <property type="match status" value="1"/>
</dbReference>
<evidence type="ECO:0000256" key="6">
    <source>
        <dbReference type="ARBA" id="ARBA00022741"/>
    </source>
</evidence>
<dbReference type="Gene3D" id="3.40.50.670">
    <property type="match status" value="2"/>
</dbReference>
<dbReference type="InterPro" id="IPR013506">
    <property type="entry name" value="Topo_IIA_bsu_dom2"/>
</dbReference>
<dbReference type="EC" id="5.6.2.2" evidence="13"/>
<dbReference type="GO" id="GO:0005524">
    <property type="term" value="F:ATP binding"/>
    <property type="evidence" value="ECO:0007669"/>
    <property type="project" value="UniProtKB-UniRule"/>
</dbReference>
<dbReference type="Gene3D" id="3.30.1490.30">
    <property type="match status" value="1"/>
</dbReference>
<dbReference type="PANTHER" id="PTHR10169">
    <property type="entry name" value="DNA TOPOISOMERASE/GYRASE"/>
    <property type="match status" value="1"/>
</dbReference>
<dbReference type="SUPFAM" id="SSF55874">
    <property type="entry name" value="ATPase domain of HSP90 chaperone/DNA topoisomerase II/histidine kinase"/>
    <property type="match status" value="1"/>
</dbReference>
<evidence type="ECO:0000256" key="2">
    <source>
        <dbReference type="ARBA" id="ARBA00001913"/>
    </source>
</evidence>
<evidence type="ECO:0000256" key="12">
    <source>
        <dbReference type="PROSITE-ProRule" id="PRU01384"/>
    </source>
</evidence>
<protein>
    <recommendedName>
        <fullName evidence="13">DNA topoisomerase 2</fullName>
        <ecNumber evidence="13">5.6.2.2</ecNumber>
    </recommendedName>
</protein>
<evidence type="ECO:0000256" key="1">
    <source>
        <dbReference type="ARBA" id="ARBA00000185"/>
    </source>
</evidence>
<dbReference type="Pfam" id="PF00521">
    <property type="entry name" value="DNA_topoisoIV"/>
    <property type="match status" value="2"/>
</dbReference>
<organism evidence="17 18">
    <name type="scientific">Diacronema lutheri</name>
    <name type="common">Unicellular marine alga</name>
    <name type="synonym">Monochrysis lutheri</name>
    <dbReference type="NCBI Taxonomy" id="2081491"/>
    <lineage>
        <taxon>Eukaryota</taxon>
        <taxon>Haptista</taxon>
        <taxon>Haptophyta</taxon>
        <taxon>Pavlovophyceae</taxon>
        <taxon>Pavlovales</taxon>
        <taxon>Pavlovaceae</taxon>
        <taxon>Diacronema</taxon>
    </lineage>
</organism>
<dbReference type="InterPro" id="IPR001154">
    <property type="entry name" value="TopoII_euk"/>
</dbReference>
<dbReference type="InterPro" id="IPR013758">
    <property type="entry name" value="Topo_IIA_A/C_ab"/>
</dbReference>
<comment type="caution">
    <text evidence="17">The sequence shown here is derived from an EMBL/GenBank/DDBJ whole genome shotgun (WGS) entry which is preliminary data.</text>
</comment>
<dbReference type="GO" id="GO:0000712">
    <property type="term" value="P:resolution of meiotic recombination intermediates"/>
    <property type="evidence" value="ECO:0007669"/>
    <property type="project" value="TreeGrafter"/>
</dbReference>
<keyword evidence="6 13" id="KW-0547">Nucleotide-binding</keyword>
<dbReference type="Pfam" id="PF02518">
    <property type="entry name" value="HATPase_c"/>
    <property type="match status" value="1"/>
</dbReference>
<dbReference type="Gene3D" id="3.30.565.10">
    <property type="entry name" value="Histidine kinase-like ATPase, C-terminal domain"/>
    <property type="match status" value="1"/>
</dbReference>
<dbReference type="Pfam" id="PF16898">
    <property type="entry name" value="TOPRIM_C"/>
    <property type="match status" value="1"/>
</dbReference>
<feature type="compositionally biased region" description="Basic residues" evidence="14">
    <location>
        <begin position="1335"/>
        <end position="1349"/>
    </location>
</feature>
<dbReference type="InterPro" id="IPR003594">
    <property type="entry name" value="HATPase_dom"/>
</dbReference>
<keyword evidence="18" id="KW-1185">Reference proteome</keyword>
<dbReference type="Pfam" id="PF01751">
    <property type="entry name" value="Toprim"/>
    <property type="match status" value="1"/>
</dbReference>
<dbReference type="OrthoDB" id="276498at2759"/>
<dbReference type="GO" id="GO:0000819">
    <property type="term" value="P:sister chromatid segregation"/>
    <property type="evidence" value="ECO:0007669"/>
    <property type="project" value="TreeGrafter"/>
</dbReference>
<sequence length="1364" mass="145192">MAVAGCRARALHWRAAPACRRLSSYVRIDPEKHVLKRPAMYVGSTELTSDTQWLVDADGRLVLRRCEYVPAVLKVFDEILVNALDAAQRSAATNRIDVRIDGASARFSVQNNGPGIEVRKYEHEDVWIPELVLGNLFTGTNFDDSKLLTVGGRHGFGAKLTNIFSTEFAVETVDLERQLHYAQRWTCNMAECAQPSVRAAKEGMLGTAGLTRIEFTLDLPKLGMPDGALAHSDTLGLIRRRVFDSAALAGPGVVVTLDGAAPPARTFSEYVHACARALAEPNAGAHGAAGAQHSSDASADNDAGSARVAETCALDAGAHTWQLGVAFAPQGNGPDASLSFVNGVHTSKGGTHLAAVSDALCKAVAPLLAKALPPELTRGRTTAARVEAKEQVTPALVRAHLFFALSALVDNPNFDSQSKERLTTRASALGLADAPLSARFVKRVSELAGLREAIAAAVFARQRLMLSSAHARKAQALRSGRPNVPKLEDAILAGGSRAAECTLIVTEGDSAKAVAVAGLEVVGRETYGVLPLRGKTLNVRDSAVQRVSANAELGALFLSLGISPLDGAAAVPRKLRYGRLLLMADQDHDGSHIKGLVINMLHFFWPQLLERGDFLCQFVTPIVKARARAQGAGGGDGASGDGAQPGGSAGALSFYSLQEYDQWRRSLAAPGDAVTPVPAGADAAPSPPRALSKYAIKYYKGLGTSTSAEARDYFAQLDAHVKRMPWGGEADADRIDMAFNAARVLDRREWILRATARGAAEHVGAIEPVGLPALVRAHSAPTAADLPPAAEPLPGAGAGAIRDQTIGHFIDTELVHFSLADCARSIPSVLDGLKPSQRKVLFCCLRRAARADAEVKVSQLASSVAESTEYHHGETSLVNTIVGMAQDFVGANSVPLLDGIGQFGTRARGGQDAAAARYIYVRLSPLARLLFPREDDALLPRVEVEGKLVEPVAYVPVLPLVLLNGAAGIGTGWSCKCPAFDPMQVLAQARTLAAMSADAPDDEMHAALSPLGLWATGFTGRFARVDSAASGTRGMSTGVVELCGLSLVVRELPVGVWTEAYKMFLLKLQEEGRIDGFSEAHTERRVHFVIDLDAEQLAALQRSRLSGALRKVLRSALGDGDAAPSDEQLALLHNLKLVKPHSTNNMHFFSASGAITLYPDARAVLVEHAKERRALYAKRRAHELRELKAAELVLSNRARFAQLVTAGDVRVLGAPRASLEAKLAELRFTTRSQLASGKGADGGEDEAAAERDGGLGVVEGGEYGYLLRMPLSELTSERVAQLHVQHGDCREKIKALGSTSDQHMWERELDALHEPLERLMVNAARASSGGAAEPRRRRASAAGAKRKAKPQPPVAKPRVRGASQ</sequence>
<comment type="cofactor">
    <cofactor evidence="3">
        <name>Mg(2+)</name>
        <dbReference type="ChEBI" id="CHEBI:18420"/>
    </cofactor>
</comment>
<dbReference type="Gene3D" id="3.30.1360.40">
    <property type="match status" value="1"/>
</dbReference>
<dbReference type="Gene3D" id="1.10.268.10">
    <property type="entry name" value="Topoisomerase, domain 3"/>
    <property type="match status" value="1"/>
</dbReference>
<gene>
    <name evidence="17" type="ORF">KFE25_006953</name>
</gene>
<accession>A0A8J6CE91</accession>
<dbReference type="InterPro" id="IPR013760">
    <property type="entry name" value="Topo_IIA-like_dom_sf"/>
</dbReference>
<evidence type="ECO:0000256" key="10">
    <source>
        <dbReference type="ARBA" id="ARBA00023125"/>
    </source>
</evidence>
<dbReference type="InterPro" id="IPR050634">
    <property type="entry name" value="DNA_Topoisomerase_II"/>
</dbReference>
<dbReference type="EMBL" id="JAGTXO010000005">
    <property type="protein sequence ID" value="KAG8467901.1"/>
    <property type="molecule type" value="Genomic_DNA"/>
</dbReference>
<comment type="similarity">
    <text evidence="4 13">Belongs to the type II topoisomerase family.</text>
</comment>
<comment type="cofactor">
    <cofactor evidence="2">
        <name>Ca(2+)</name>
        <dbReference type="ChEBI" id="CHEBI:29108"/>
    </cofactor>
</comment>
<dbReference type="InterPro" id="IPR001241">
    <property type="entry name" value="Topo_IIA"/>
</dbReference>
<dbReference type="SMART" id="SM00433">
    <property type="entry name" value="TOP2c"/>
    <property type="match status" value="1"/>
</dbReference>
<dbReference type="FunFam" id="3.40.50.670:FF:000001">
    <property type="entry name" value="DNA topoisomerase 2"/>
    <property type="match status" value="1"/>
</dbReference>
<dbReference type="Gene3D" id="3.30.230.10">
    <property type="match status" value="1"/>
</dbReference>
<dbReference type="InterPro" id="IPR036890">
    <property type="entry name" value="HATPase_C_sf"/>
</dbReference>
<evidence type="ECO:0000313" key="17">
    <source>
        <dbReference type="EMBL" id="KAG8467901.1"/>
    </source>
</evidence>
<evidence type="ECO:0000256" key="4">
    <source>
        <dbReference type="ARBA" id="ARBA00011080"/>
    </source>
</evidence>
<keyword evidence="5" id="KW-0479">Metal-binding</keyword>
<dbReference type="PRINTS" id="PR00418">
    <property type="entry name" value="TPI2FAMILY"/>
</dbReference>
<dbReference type="GO" id="GO:0003677">
    <property type="term" value="F:DNA binding"/>
    <property type="evidence" value="ECO:0007669"/>
    <property type="project" value="UniProtKB-UniRule"/>
</dbReference>
<evidence type="ECO:0000256" key="14">
    <source>
        <dbReference type="SAM" id="MobiDB-lite"/>
    </source>
</evidence>
<dbReference type="PROSITE" id="PS00177">
    <property type="entry name" value="TOPOISOMERASE_II"/>
    <property type="match status" value="1"/>
</dbReference>
<evidence type="ECO:0000256" key="13">
    <source>
        <dbReference type="RuleBase" id="RU362094"/>
    </source>
</evidence>
<dbReference type="InterPro" id="IPR014721">
    <property type="entry name" value="Ribsml_uS5_D2-typ_fold_subgr"/>
</dbReference>
<keyword evidence="8" id="KW-0460">Magnesium</keyword>
<evidence type="ECO:0000259" key="15">
    <source>
        <dbReference type="PROSITE" id="PS50880"/>
    </source>
</evidence>
<evidence type="ECO:0000256" key="9">
    <source>
        <dbReference type="ARBA" id="ARBA00023029"/>
    </source>
</evidence>
<comment type="function">
    <text evidence="13">Control of topological states of DNA by transient breakage and subsequent rejoining of DNA strands. Topoisomerase II makes double-strand breaks.</text>
</comment>
<feature type="domain" description="Toprim" evidence="15">
    <location>
        <begin position="501"/>
        <end position="616"/>
    </location>
</feature>
<keyword evidence="7 13" id="KW-0067">ATP-binding</keyword>
<dbReference type="InterPro" id="IPR018522">
    <property type="entry name" value="TopoIIA_CS"/>
</dbReference>
<dbReference type="GO" id="GO:0003918">
    <property type="term" value="F:DNA topoisomerase type II (double strand cut, ATP-hydrolyzing) activity"/>
    <property type="evidence" value="ECO:0007669"/>
    <property type="project" value="UniProtKB-UniRule"/>
</dbReference>
<dbReference type="FunFam" id="3.90.199.10:FF:000002">
    <property type="entry name" value="DNA topoisomerase 2"/>
    <property type="match status" value="1"/>
</dbReference>
<evidence type="ECO:0000256" key="3">
    <source>
        <dbReference type="ARBA" id="ARBA00001946"/>
    </source>
</evidence>
<evidence type="ECO:0000313" key="18">
    <source>
        <dbReference type="Proteomes" id="UP000751190"/>
    </source>
</evidence>
<name>A0A8J6CE91_DIALT</name>
<dbReference type="SUPFAM" id="SSF56719">
    <property type="entry name" value="Type II DNA topoisomerase"/>
    <property type="match status" value="1"/>
</dbReference>
<proteinExistence type="inferred from homology"/>
<reference evidence="17" key="1">
    <citation type="submission" date="2021-05" db="EMBL/GenBank/DDBJ databases">
        <title>The genome of the haptophyte Pavlova lutheri (Diacronema luteri, Pavlovales) - a model for lipid biosynthesis in eukaryotic algae.</title>
        <authorList>
            <person name="Hulatt C.J."/>
            <person name="Posewitz M.C."/>
        </authorList>
    </citation>
    <scope>NUCLEOTIDE SEQUENCE</scope>
    <source>
        <strain evidence="17">NIVA-4/92</strain>
    </source>
</reference>
<dbReference type="InterPro" id="IPR031660">
    <property type="entry name" value="TOPRIM_C"/>
</dbReference>
<dbReference type="OMA" id="HARCETV"/>
<feature type="region of interest" description="Disordered" evidence="14">
    <location>
        <begin position="1324"/>
        <end position="1364"/>
    </location>
</feature>
<dbReference type="SUPFAM" id="SSF54211">
    <property type="entry name" value="Ribosomal protein S5 domain 2-like"/>
    <property type="match status" value="1"/>
</dbReference>
<dbReference type="InterPro" id="IPR013757">
    <property type="entry name" value="Topo_IIA_A_a_sf"/>
</dbReference>
<keyword evidence="11 12" id="KW-0413">Isomerase</keyword>
<feature type="active site" description="O-(5'-phospho-DNA)-tyrosine intermediate" evidence="12">
    <location>
        <position position="918"/>
    </location>
</feature>
<evidence type="ECO:0000256" key="7">
    <source>
        <dbReference type="ARBA" id="ARBA00022840"/>
    </source>
</evidence>
<dbReference type="PRINTS" id="PR01158">
    <property type="entry name" value="TOPISMRASEII"/>
</dbReference>
<evidence type="ECO:0000256" key="8">
    <source>
        <dbReference type="ARBA" id="ARBA00022842"/>
    </source>
</evidence>
<dbReference type="Gene3D" id="3.90.199.10">
    <property type="entry name" value="Topoisomerase II, domain 5"/>
    <property type="match status" value="1"/>
</dbReference>
<evidence type="ECO:0000256" key="5">
    <source>
        <dbReference type="ARBA" id="ARBA00022723"/>
    </source>
</evidence>
<evidence type="ECO:0000256" key="11">
    <source>
        <dbReference type="ARBA" id="ARBA00023235"/>
    </source>
</evidence>
<dbReference type="InterPro" id="IPR020568">
    <property type="entry name" value="Ribosomal_Su5_D2-typ_SF"/>
</dbReference>